<evidence type="ECO:0000313" key="10">
    <source>
        <dbReference type="Proteomes" id="UP000316270"/>
    </source>
</evidence>
<dbReference type="Pfam" id="PF23295">
    <property type="entry name" value="Arm_4"/>
    <property type="match status" value="1"/>
</dbReference>
<dbReference type="SUPFAM" id="SSF81837">
    <property type="entry name" value="BEACH domain"/>
    <property type="match status" value="1"/>
</dbReference>
<feature type="compositionally biased region" description="Polar residues" evidence="6">
    <location>
        <begin position="1764"/>
        <end position="1775"/>
    </location>
</feature>
<evidence type="ECO:0000313" key="9">
    <source>
        <dbReference type="EMBL" id="QDS69334.1"/>
    </source>
</evidence>
<dbReference type="PROSITE" id="PS50082">
    <property type="entry name" value="WD_REPEATS_2"/>
    <property type="match status" value="2"/>
</dbReference>
<dbReference type="InterPro" id="IPR011993">
    <property type="entry name" value="PH-like_dom_sf"/>
</dbReference>
<dbReference type="SUPFAM" id="SSF49899">
    <property type="entry name" value="Concanavalin A-like lectins/glucanases"/>
    <property type="match status" value="1"/>
</dbReference>
<dbReference type="PANTHER" id="PTHR46108">
    <property type="entry name" value="BLUE CHEESE"/>
    <property type="match status" value="1"/>
</dbReference>
<name>A0A517L117_9PEZI</name>
<feature type="domain" description="BEACH" evidence="7">
    <location>
        <begin position="2014"/>
        <end position="2311"/>
    </location>
</feature>
<dbReference type="Pfam" id="PF13385">
    <property type="entry name" value="Laminin_G_3"/>
    <property type="match status" value="1"/>
</dbReference>
<dbReference type="Proteomes" id="UP000316270">
    <property type="component" value="Chromosome 3"/>
</dbReference>
<protein>
    <recommendedName>
        <fullName evidence="4">Beige protein homolog 1</fullName>
    </recommendedName>
</protein>
<organism evidence="9 10">
    <name type="scientific">Venturia effusa</name>
    <dbReference type="NCBI Taxonomy" id="50376"/>
    <lineage>
        <taxon>Eukaryota</taxon>
        <taxon>Fungi</taxon>
        <taxon>Dikarya</taxon>
        <taxon>Ascomycota</taxon>
        <taxon>Pezizomycotina</taxon>
        <taxon>Dothideomycetes</taxon>
        <taxon>Pleosporomycetidae</taxon>
        <taxon>Venturiales</taxon>
        <taxon>Venturiaceae</taxon>
        <taxon>Venturia</taxon>
    </lineage>
</organism>
<reference evidence="9 10" key="1">
    <citation type="submission" date="2019-07" db="EMBL/GenBank/DDBJ databases">
        <title>Finished genome of Venturia effusa.</title>
        <authorList>
            <person name="Young C.A."/>
            <person name="Cox M.P."/>
            <person name="Ganley A.R.D."/>
            <person name="David W.J."/>
        </authorList>
    </citation>
    <scope>NUCLEOTIDE SEQUENCE [LARGE SCALE GENOMIC DNA]</scope>
    <source>
        <strain evidence="10">albino</strain>
    </source>
</reference>
<accession>A0A517L117</accession>
<evidence type="ECO:0000256" key="3">
    <source>
        <dbReference type="ARBA" id="ARBA00054699"/>
    </source>
</evidence>
<dbReference type="InterPro" id="IPR036322">
    <property type="entry name" value="WD40_repeat_dom_sf"/>
</dbReference>
<dbReference type="SMART" id="SM00320">
    <property type="entry name" value="WD40"/>
    <property type="match status" value="4"/>
</dbReference>
<dbReference type="OrthoDB" id="26681at2759"/>
<dbReference type="FunFam" id="1.10.1540.10:FF:000001">
    <property type="entry name" value="neurobeachin isoform X1"/>
    <property type="match status" value="1"/>
</dbReference>
<dbReference type="CDD" id="cd01201">
    <property type="entry name" value="PH_BEACH"/>
    <property type="match status" value="1"/>
</dbReference>
<dbReference type="Gene3D" id="2.30.29.30">
    <property type="entry name" value="Pleckstrin-homology domain (PH domain)/Phosphotyrosine-binding domain (PTB)"/>
    <property type="match status" value="1"/>
</dbReference>
<dbReference type="InterPro" id="IPR013320">
    <property type="entry name" value="ConA-like_dom_sf"/>
</dbReference>
<keyword evidence="10" id="KW-1185">Reference proteome</keyword>
<dbReference type="Gene3D" id="2.130.10.10">
    <property type="entry name" value="YVTN repeat-like/Quinoprotein amine dehydrogenase"/>
    <property type="match status" value="1"/>
</dbReference>
<dbReference type="PROSITE" id="PS00678">
    <property type="entry name" value="WD_REPEATS_1"/>
    <property type="match status" value="1"/>
</dbReference>
<feature type="compositionally biased region" description="Polar residues" evidence="6">
    <location>
        <begin position="1200"/>
        <end position="1209"/>
    </location>
</feature>
<dbReference type="STRING" id="50376.A0A517L117"/>
<dbReference type="Gene3D" id="2.60.120.200">
    <property type="match status" value="1"/>
</dbReference>
<dbReference type="InterPro" id="IPR015943">
    <property type="entry name" value="WD40/YVTN_repeat-like_dom_sf"/>
</dbReference>
<dbReference type="PANTHER" id="PTHR46108:SF4">
    <property type="entry name" value="BLUE CHEESE"/>
    <property type="match status" value="1"/>
</dbReference>
<dbReference type="Gene3D" id="1.10.1540.10">
    <property type="entry name" value="BEACH domain"/>
    <property type="match status" value="1"/>
</dbReference>
<evidence type="ECO:0000256" key="2">
    <source>
        <dbReference type="ARBA" id="ARBA00022737"/>
    </source>
</evidence>
<feature type="region of interest" description="Disordered" evidence="6">
    <location>
        <begin position="1751"/>
        <end position="1818"/>
    </location>
</feature>
<dbReference type="InterPro" id="IPR019775">
    <property type="entry name" value="WD40_repeat_CS"/>
</dbReference>
<keyword evidence="1 5" id="KW-0853">WD repeat</keyword>
<dbReference type="InterPro" id="IPR056252">
    <property type="entry name" value="Alfy-like_Arm-like"/>
</dbReference>
<evidence type="ECO:0000259" key="8">
    <source>
        <dbReference type="PROSITE" id="PS51783"/>
    </source>
</evidence>
<dbReference type="CDD" id="cd06071">
    <property type="entry name" value="Beach"/>
    <property type="match status" value="1"/>
</dbReference>
<dbReference type="SMART" id="SM01026">
    <property type="entry name" value="Beach"/>
    <property type="match status" value="1"/>
</dbReference>
<comment type="function">
    <text evidence="3">May be involved in protein sorting and cell wall formation.</text>
</comment>
<evidence type="ECO:0000256" key="6">
    <source>
        <dbReference type="SAM" id="MobiDB-lite"/>
    </source>
</evidence>
<dbReference type="InterPro" id="IPR051944">
    <property type="entry name" value="BEACH_domain_protein"/>
</dbReference>
<evidence type="ECO:0000256" key="5">
    <source>
        <dbReference type="PROSITE-ProRule" id="PRU00221"/>
    </source>
</evidence>
<dbReference type="SUPFAM" id="SSF50729">
    <property type="entry name" value="PH domain-like"/>
    <property type="match status" value="1"/>
</dbReference>
<keyword evidence="2" id="KW-0677">Repeat</keyword>
<dbReference type="EMBL" id="CP042187">
    <property type="protein sequence ID" value="QDS69334.1"/>
    <property type="molecule type" value="Genomic_DNA"/>
</dbReference>
<dbReference type="PROSITE" id="PS50197">
    <property type="entry name" value="BEACH"/>
    <property type="match status" value="1"/>
</dbReference>
<dbReference type="InterPro" id="IPR023362">
    <property type="entry name" value="PH-BEACH_dom"/>
</dbReference>
<dbReference type="InterPro" id="IPR000409">
    <property type="entry name" value="BEACH_dom"/>
</dbReference>
<dbReference type="Pfam" id="PF02138">
    <property type="entry name" value="Beach"/>
    <property type="match status" value="1"/>
</dbReference>
<evidence type="ECO:0000259" key="7">
    <source>
        <dbReference type="PROSITE" id="PS50197"/>
    </source>
</evidence>
<evidence type="ECO:0000256" key="1">
    <source>
        <dbReference type="ARBA" id="ARBA00022574"/>
    </source>
</evidence>
<dbReference type="InterPro" id="IPR036372">
    <property type="entry name" value="BEACH_dom_sf"/>
</dbReference>
<feature type="region of interest" description="Disordered" evidence="6">
    <location>
        <begin position="1175"/>
        <end position="1209"/>
    </location>
</feature>
<feature type="repeat" description="WD" evidence="5">
    <location>
        <begin position="2442"/>
        <end position="2483"/>
    </location>
</feature>
<dbReference type="PROSITE" id="PS51783">
    <property type="entry name" value="PH_BEACH"/>
    <property type="match status" value="1"/>
</dbReference>
<proteinExistence type="predicted"/>
<feature type="repeat" description="WD" evidence="5">
    <location>
        <begin position="2395"/>
        <end position="2435"/>
    </location>
</feature>
<dbReference type="Pfam" id="PF14844">
    <property type="entry name" value="PH_BEACH"/>
    <property type="match status" value="1"/>
</dbReference>
<feature type="domain" description="BEACH-type PH" evidence="8">
    <location>
        <begin position="1842"/>
        <end position="1975"/>
    </location>
</feature>
<sequence length="2627" mass="297667">MHSQASRNRAASGMSQTVNSPLATELQGIVRTIAETCETRRHGIVSVGMLQLLCDDLRRIRQLLIDNSDRGHARDDFRRVNGFHTVLEVLGSLSGFYDPNKNSRDERAAFFEVLKADLEVLSEALSDHTGNRRFFTKRVEHGGWKTLADRLIASGAVYPHSVEDQGPAQLLGLLLAFALEEESFSAIFRNLDKIEQATNQSTAFDEKAAQEQAVAEKQNGTESNGHASHLHQLRERLQKYFTGKEVLRNPEVVPIMLSFWSHLVLVPDRQAQNQKVSRTADTSESDRVFDRKAHTGQTKAEQPMLAAATILALDLVAQSSIRNSVRMHGSRVLSAILPLLFDGQEGSPILSPDVLVALEGLWTRLIPYGTNSLDDAGFIFRQSSTSKKAAQFLLGALQKFSPHFIQFDLSTHGYSSVELPTLGHTFPPSSPNSGYTISAWIRIDKFDADVHTTIFGAYDPTQTSFILVYLEKDARQFILQTSVRARNPSVRFRNIKFKEHEWYHVALVQKRPKIGNTSSASLYVNGQLCERQKVQYPSNAPPTNSSTDSFASLSSQTSKRTAIQAFLGTPQDLAPRLGRDVLNSKWSLASFHLFSEALNDGIIAVHHRLGHSYSGNFQDVLGSFQTYRDSAALSQRNELDNPGKEDRSEIASATKQKASHVLAESRIIVSFSPTMVLDNEDHNHVDESRLVSSLSRDAARMLKRILRSGGNAVILNAAVPSINDALTHPNGVAILTGEPVVCVPQALDGACWRLAGSAALGLKLVELARSKDDVLLAMQIFFQTLENSWRNSEAVERDGYQVLAGLIREKLGLSSIFADSVRTRTHTEPVGPNEREELALEALRMILRFVGYNEEKPEESLLINPLAYRVLLVDFDTWRKTPIATQKLYYSQFMHFTSEISSNHQYNSKRLVRMRVVKRMLDALKGETFSEDVFPDFLEAFSTLLKCNTSAENLRSIALFITYALQDDRASPMRTGRFHNNGQRQLNDQLSLNSRIDPLISRPGTPAQEHQKVLSNREVGCRLLQMYTDFLCDMASLDPIKKFAKTVANKWMMFLLDETDARIVFMSVKLLAHLLVIHGPHYVRRFGEKNGGFVTLAQKLKSWWNTPAIWTICFALLFGVDPVTIDFEADFNHFTLADIFSRKSFQVMYPETFPILTGMLEHGLRAIVQDGYSADPDAESIPKSSNGTGVERSMGRERSMSLTADTYSRGTDKTPVMQIAGDAEVLNTVIRFLTDLHLKYISFRDFEVNSDYVKELLFVLYPVVVTSDRVSAETELQSRGSALTFEGQDVVIRPHVSSENMRPPIVRTTTVEPPPSPSAQKALPFRRTSSFILVTSDRPEHAPVALRVSNSIVDGLLQVVIAVFLDQILHRKEFSGFGLFLKVPPGFQEHQAYFESYCFNHAMSALSNELRQNPKLLTEPKVITNVSRYVGHMAEAVFEGWYLDGAEPLLDFLGQAIEQLQKPEVASLKNVRLCSQNIATMRGIFLRITLLRLQEFDETKDEDTVVSFLAKLSYWQTIILTPDETQIRFLRLVFYLLYIKVISPITPIRRAATEFWRMLLVQKPEESTIVFTDAASQEQNYIPSAFMKLAEVDNASFLAWIDSNRPELDQFFFTALSKDWENFVNEENTKTQETKSMRIAKRKERLKQWYDEEKRFSDIDRRHDAAGPHWRTNIHAAERLKHQRALQDQQDNLNFTATTLAKFDRVLKAPCSLFDEPIDPKWRLDETEGEHRMRLRIIPDRIAHLDEYQPKRNTSGMVKKTPPKLNTNLQLSTSDDLIGTTPTTREETSSPLALSESGRPRATSENTLNSMPPEDEFELIEDPKQDEDGFEDKNRKVMRSLEHGDIIQHVCNVSRIIGLEACEGLFILGKDCLYLIDNYFQRADGEVVGVWQAPSEERDPYLRLLPGNDTKSRKPRFSLTDQTSKRWRWQDVMVISKRKFLFRDVAMEIFFTDGRSYLLTAMSAHNRDDLYNRLVIRAPLLNNPSKLAESEDAWRLESWRNPEEAPQSLSSNFSRLFNQGSSNPATRKWTKGEMSNFHYLMLVNTMAGRSFNDLTQYPVFPWVLADYTSEELDLSKPETFRDFSRPMAVQSPSQERQLRERYEALAGLEDDSDHAPGPFHYGTHYSSSSVVSNYMVRLQPFVQSHLSLQGGYFDHPDRLFYSIEKAWDSSSRGLLGDVRELTPEFFYLPEFLVNGNNFNFGLTQRGHAIDNVKLPPWAKGDPQIFIAKHREALESPFVSMHIHKWIDLIFGFKQRGEPAKEAFNVFHPYSYHGAIDLDAISDETERQQMINIIHSFGQTPHQVFSRQHPQREATHHRFLGLDSSAEYLTGHSILFQLPDRIATMTWSSKHEKLICSGPFRLHIPPIFDKFVEWGFCDGSLRFFSTDGRKQLAMFEHLHIGSITSACFVDSRTLVTAGADSVVSIWNVEYSNRTVNVVLRTSFFGHRHPVSVLTASNRFMTLLSADTSGRVLMWDLNRNDFVREIESAGPEVRSVKISSGTGDVLLSRGRSIKILTINGKVLLERDVCDGHDPGDEVTSIAWYQSVKQEWMEKILLLTGHRCGIVKIWQKLISPSGGWTLKLIKGLEQPPAPETQIRIAATCLLPVGDKLFSGDDSGRIHEWQCSKHD</sequence>
<gene>
    <name evidence="9" type="ORF">FKW77_003516</name>
</gene>
<dbReference type="InterPro" id="IPR001680">
    <property type="entry name" value="WD40_rpt"/>
</dbReference>
<dbReference type="SUPFAM" id="SSF50978">
    <property type="entry name" value="WD40 repeat-like"/>
    <property type="match status" value="1"/>
</dbReference>
<evidence type="ECO:0000256" key="4">
    <source>
        <dbReference type="ARBA" id="ARBA00073334"/>
    </source>
</evidence>
<feature type="region of interest" description="Disordered" evidence="6">
    <location>
        <begin position="202"/>
        <end position="229"/>
    </location>
</feature>